<dbReference type="SUPFAM" id="SSF52540">
    <property type="entry name" value="P-loop containing nucleoside triphosphate hydrolases"/>
    <property type="match status" value="1"/>
</dbReference>
<dbReference type="GO" id="GO:0005524">
    <property type="term" value="F:ATP binding"/>
    <property type="evidence" value="ECO:0007669"/>
    <property type="project" value="UniProtKB-UniRule"/>
</dbReference>
<dbReference type="Gene3D" id="3.40.1170.10">
    <property type="entry name" value="DNA repair protein MutS, domain I"/>
    <property type="match status" value="1"/>
</dbReference>
<dbReference type="InterPro" id="IPR000432">
    <property type="entry name" value="DNA_mismatch_repair_MutS_C"/>
</dbReference>
<evidence type="ECO:0000256" key="3">
    <source>
        <dbReference type="ARBA" id="ARBA00022763"/>
    </source>
</evidence>
<dbReference type="Pfam" id="PF00488">
    <property type="entry name" value="MutS_V"/>
    <property type="match status" value="1"/>
</dbReference>
<dbReference type="SUPFAM" id="SSF48334">
    <property type="entry name" value="DNA repair protein MutS, domain III"/>
    <property type="match status" value="1"/>
</dbReference>
<dbReference type="Gene3D" id="3.40.50.300">
    <property type="entry name" value="P-loop containing nucleotide triphosphate hydrolases"/>
    <property type="match status" value="1"/>
</dbReference>
<sequence>MASSNKKQSSILSFFKSNEEKTNKSSCLNEINNKVGDGKGHKQNEINNNVPEKRKSGDDKSGVDSKNKNEKENLGSNKKINMLDMFLSKGEMYNKPKIIDNINKEPINGDMLSTDKNMNVNKTNKMHNLFLDEEKTDMSKTKCSNDDVYDNNVYNNNVYDNNVHNNNVHNNNVRNNNVHNNNIHNNNNYGNIYRNDNCVVKSNECNNNGVELDEDSNYQNMVHNQMLEGRNYMDNLESSTEDDIIIKKKRKIILDSVSDKECSDAKENNINKNNCSVDNKLTNLLYEPNKEIDDNLLLLDDNNNNNIKKCIEKRKGDDSKKSQELDGLRNKYLNLPISITNDKFRLYIEHYFLYCNTFEFPKWIQPQYIRDINLRTPDHADYDSSTIWTPPPDHKWAIEYKQAHYTPGMQQFWKIKSRNFDKIIFFKMGRFYEIFYIDACLMHTICSLNWMSGEHKPHLGFPEQSLHFYAKKVINSGHKVVVIEQMETPKELEQRNKESIGPKDKAIKREINEIYTKGTILHDNMLSAETKYLVCFYFDEIENMTNVNNNIKDNDDDHNNIKDNDDDHNNIKDNNDDHNNIKDNNNYTFSQYDNKNKCNFGFVVSDIATSYIAVGYCNDDESRIVLRTILAQLCPAEILYSSKNINKEVLSIFKNIPTSPELTCLNSFPNIISSFDEINKYFENMPSNLEIYKEQTSVICAFGGFIVYLRSLLLDKKIFRFCKIEKYDLFKRENYMVLDATALKHLEILETQSGDTKNSLYDYVNKTCTNFGARNLRRWICSPLLDCEKIRERLDVVDFLKNNEQILSLIRMKLKKLPDIERLLNKICIQASQSERGAVFFDNVVNTKLKEFVTFLNAFKEIDTMLIDVNRIERDGELPSRLFQICNTPDICKDNIKGSYPNIGLITNEFLEKIYFDGDKEYKPAEGCDEDIDKINEKEKNVENKLNNVLEHMRTQLKIPTLKFVHAKFKYEVECPDNIPKSFLKNVEITSAKKGYVRIHNDEIKSLVEKLEDIEQEKKDAIYPFFQKLFHLFYAHYEKYVSACRLVAELDCLQSFAYVVLNTAFPLTRPILHPMDSKQGEEKTPFLILEDNIHPVVAMLMPNFISNNIYMGCDKEKQSTLLLTGPNMGGKSTLLRQTAISVILAQIGAFVPCTYCELTVVDKIFTRLGSSDNLFEGKSTFLVELEDISNLLKQSTKYSLAILDELGRGTSSFDGTAIALSTLEQISDVIKCRCIFSTHYHLLVEEVKHNKNISNYHMSLSIDDEQEKIIFLYKFIKGVCPKSFGIHIAKLAGLPKEIIDLAHEKSLLFENVTDEFCKIIKYKNITRSLLNEEADEKLVTLFHKYKKEFA</sequence>
<dbReference type="InterPro" id="IPR007861">
    <property type="entry name" value="DNA_mismatch_repair_MutS_clamp"/>
</dbReference>
<keyword evidence="5 6" id="KW-0238">DNA-binding</keyword>
<dbReference type="InterPro" id="IPR027417">
    <property type="entry name" value="P-loop_NTPase"/>
</dbReference>
<dbReference type="InterPro" id="IPR045076">
    <property type="entry name" value="MutS"/>
</dbReference>
<dbReference type="GO" id="GO:0006298">
    <property type="term" value="P:mismatch repair"/>
    <property type="evidence" value="ECO:0007669"/>
    <property type="project" value="InterPro"/>
</dbReference>
<dbReference type="FunFam" id="1.10.1420.10:FF:000024">
    <property type="entry name" value="DNA mismatch repair protein"/>
    <property type="match status" value="1"/>
</dbReference>
<dbReference type="SMART" id="SM00534">
    <property type="entry name" value="MUTSac"/>
    <property type="match status" value="1"/>
</dbReference>
<proteinExistence type="inferred from homology"/>
<feature type="domain" description="DNA mismatch repair proteins mutS family" evidence="9">
    <location>
        <begin position="1199"/>
        <end position="1215"/>
    </location>
</feature>
<evidence type="ECO:0000256" key="5">
    <source>
        <dbReference type="ARBA" id="ARBA00023125"/>
    </source>
</evidence>
<evidence type="ECO:0000256" key="7">
    <source>
        <dbReference type="SAM" id="Coils"/>
    </source>
</evidence>
<dbReference type="GO" id="GO:0032301">
    <property type="term" value="C:MutSalpha complex"/>
    <property type="evidence" value="ECO:0007669"/>
    <property type="project" value="TreeGrafter"/>
</dbReference>
<dbReference type="InterPro" id="IPR036678">
    <property type="entry name" value="MutS_con_dom_sf"/>
</dbReference>
<dbReference type="SMART" id="SM00533">
    <property type="entry name" value="MUTSd"/>
    <property type="match status" value="1"/>
</dbReference>
<dbReference type="InterPro" id="IPR036187">
    <property type="entry name" value="DNA_mismatch_repair_MutS_sf"/>
</dbReference>
<dbReference type="GO" id="GO:0140664">
    <property type="term" value="F:ATP-dependent DNA damage sensor activity"/>
    <property type="evidence" value="ECO:0007669"/>
    <property type="project" value="InterPro"/>
</dbReference>
<name>A0A024VAI4_PLAFA</name>
<feature type="compositionally biased region" description="Polar residues" evidence="8">
    <location>
        <begin position="1"/>
        <end position="16"/>
    </location>
</feature>
<dbReference type="InterPro" id="IPR016151">
    <property type="entry name" value="DNA_mismatch_repair_MutS_N"/>
</dbReference>
<dbReference type="PANTHER" id="PTHR11361">
    <property type="entry name" value="DNA MISMATCH REPAIR PROTEIN MUTS FAMILY MEMBER"/>
    <property type="match status" value="1"/>
</dbReference>
<organism evidence="10 11">
    <name type="scientific">Plasmodium falciparum Vietnam Oak-Knoll</name>
    <name type="common">FVO</name>
    <dbReference type="NCBI Taxonomy" id="1036723"/>
    <lineage>
        <taxon>Eukaryota</taxon>
        <taxon>Sar</taxon>
        <taxon>Alveolata</taxon>
        <taxon>Apicomplexa</taxon>
        <taxon>Aconoidasida</taxon>
        <taxon>Haemosporida</taxon>
        <taxon>Plasmodiidae</taxon>
        <taxon>Plasmodium</taxon>
        <taxon>Plasmodium (Laverania)</taxon>
    </lineage>
</organism>
<evidence type="ECO:0000313" key="11">
    <source>
        <dbReference type="Proteomes" id="UP000030690"/>
    </source>
</evidence>
<evidence type="ECO:0000313" key="10">
    <source>
        <dbReference type="EMBL" id="ETW20043.1"/>
    </source>
</evidence>
<gene>
    <name evidence="10" type="ORF">PFFVO_00944</name>
</gene>
<dbReference type="Pfam" id="PF01624">
    <property type="entry name" value="MutS_I"/>
    <property type="match status" value="1"/>
</dbReference>
<evidence type="ECO:0000256" key="2">
    <source>
        <dbReference type="ARBA" id="ARBA00022741"/>
    </source>
</evidence>
<dbReference type="SUPFAM" id="SSF53150">
    <property type="entry name" value="DNA repair protein MutS, domain II"/>
    <property type="match status" value="1"/>
</dbReference>
<dbReference type="PROSITE" id="PS00486">
    <property type="entry name" value="DNA_MISMATCH_REPAIR_2"/>
    <property type="match status" value="1"/>
</dbReference>
<dbReference type="InterPro" id="IPR007696">
    <property type="entry name" value="DNA_mismatch_repair_MutS_core"/>
</dbReference>
<dbReference type="PANTHER" id="PTHR11361:SF148">
    <property type="entry name" value="DNA MISMATCH REPAIR PROTEIN MSH6"/>
    <property type="match status" value="1"/>
</dbReference>
<keyword evidence="3 6" id="KW-0227">DNA damage</keyword>
<reference evidence="10 11" key="1">
    <citation type="submission" date="2013-02" db="EMBL/GenBank/DDBJ databases">
        <title>The Genome Annotation of Plasmodium falciparum Vietnam Oak-Knoll (FVO).</title>
        <authorList>
            <consortium name="The Broad Institute Genome Sequencing Platform"/>
            <consortium name="The Broad Institute Genome Sequencing Center for Infectious Disease"/>
            <person name="Neafsey D."/>
            <person name="Hoffman S."/>
            <person name="Volkman S."/>
            <person name="Rosenthal P."/>
            <person name="Walker B."/>
            <person name="Young S.K."/>
            <person name="Zeng Q."/>
            <person name="Gargeya S."/>
            <person name="Fitzgerald M."/>
            <person name="Haas B."/>
            <person name="Abouelleil A."/>
            <person name="Allen A.W."/>
            <person name="Alvarado L."/>
            <person name="Arachchi H.M."/>
            <person name="Berlin A.M."/>
            <person name="Chapman S.B."/>
            <person name="Gainer-Dewar J."/>
            <person name="Goldberg J."/>
            <person name="Griggs A."/>
            <person name="Gujja S."/>
            <person name="Hansen M."/>
            <person name="Howarth C."/>
            <person name="Imamovic A."/>
            <person name="Ireland A."/>
            <person name="Larimer J."/>
            <person name="McCowan C."/>
            <person name="Murphy C."/>
            <person name="Pearson M."/>
            <person name="Poon T.W."/>
            <person name="Priest M."/>
            <person name="Roberts A."/>
            <person name="Saif S."/>
            <person name="Shea T."/>
            <person name="Sisk P."/>
            <person name="Sykes S."/>
            <person name="Wortman J."/>
            <person name="Nusbaum C."/>
            <person name="Birren B."/>
        </authorList>
    </citation>
    <scope>NUCLEOTIDE SEQUENCE [LARGE SCALE GENOMIC DNA]</scope>
    <source>
        <strain evidence="11">Vietnam Oak-Knoll (FVO)</strain>
    </source>
</reference>
<accession>A0A024VAI4</accession>
<dbReference type="EMBL" id="KI925025">
    <property type="protein sequence ID" value="ETW20043.1"/>
    <property type="molecule type" value="Genomic_DNA"/>
</dbReference>
<dbReference type="FunFam" id="3.40.50.300:FF:001628">
    <property type="entry name" value="DNA mismatch repair protein"/>
    <property type="match status" value="1"/>
</dbReference>
<feature type="compositionally biased region" description="Basic and acidic residues" evidence="8">
    <location>
        <begin position="51"/>
        <end position="73"/>
    </location>
</feature>
<dbReference type="Pfam" id="PF05190">
    <property type="entry name" value="MutS_IV"/>
    <property type="match status" value="1"/>
</dbReference>
<feature type="compositionally biased region" description="Basic and acidic residues" evidence="8">
    <location>
        <begin position="552"/>
        <end position="579"/>
    </location>
</feature>
<comment type="function">
    <text evidence="6">Component of the post-replicative DNA mismatch repair system (MMR).</text>
</comment>
<evidence type="ECO:0000256" key="8">
    <source>
        <dbReference type="SAM" id="MobiDB-lite"/>
    </source>
</evidence>
<keyword evidence="4 6" id="KW-0067">ATP-binding</keyword>
<dbReference type="Gene3D" id="1.10.1420.10">
    <property type="match status" value="2"/>
</dbReference>
<keyword evidence="2 6" id="KW-0547">Nucleotide-binding</keyword>
<dbReference type="GO" id="GO:0030983">
    <property type="term" value="F:mismatched DNA binding"/>
    <property type="evidence" value="ECO:0007669"/>
    <property type="project" value="UniProtKB-UniRule"/>
</dbReference>
<keyword evidence="6" id="KW-0234">DNA repair</keyword>
<dbReference type="FunFam" id="3.30.420.110:FF:000018">
    <property type="entry name" value="DNA mismatch repair protein"/>
    <property type="match status" value="1"/>
</dbReference>
<evidence type="ECO:0000256" key="4">
    <source>
        <dbReference type="ARBA" id="ARBA00022840"/>
    </source>
</evidence>
<dbReference type="OrthoDB" id="10252754at2759"/>
<protein>
    <recommendedName>
        <fullName evidence="6">DNA mismatch repair protein</fullName>
    </recommendedName>
</protein>
<dbReference type="Pfam" id="PF05192">
    <property type="entry name" value="MutS_III"/>
    <property type="match status" value="1"/>
</dbReference>
<dbReference type="InterPro" id="IPR007695">
    <property type="entry name" value="DNA_mismatch_repair_MutS-lik_N"/>
</dbReference>
<feature type="coiled-coil region" evidence="7">
    <location>
        <begin position="925"/>
        <end position="952"/>
    </location>
</feature>
<dbReference type="NCBIfam" id="NF003810">
    <property type="entry name" value="PRK05399.1"/>
    <property type="match status" value="1"/>
</dbReference>
<feature type="region of interest" description="Disordered" evidence="8">
    <location>
        <begin position="550"/>
        <end position="579"/>
    </location>
</feature>
<dbReference type="SUPFAM" id="SSF55271">
    <property type="entry name" value="DNA repair protein MutS, domain I"/>
    <property type="match status" value="1"/>
</dbReference>
<evidence type="ECO:0000259" key="9">
    <source>
        <dbReference type="PROSITE" id="PS00486"/>
    </source>
</evidence>
<dbReference type="FunFam" id="3.40.1170.10:FF:000007">
    <property type="entry name" value="DNA mismatch repair protein"/>
    <property type="match status" value="1"/>
</dbReference>
<feature type="region of interest" description="Disordered" evidence="8">
    <location>
        <begin position="1"/>
        <end position="77"/>
    </location>
</feature>
<evidence type="ECO:0000256" key="6">
    <source>
        <dbReference type="PIRNR" id="PIRNR037677"/>
    </source>
</evidence>
<evidence type="ECO:0000256" key="1">
    <source>
        <dbReference type="ARBA" id="ARBA00006271"/>
    </source>
</evidence>
<dbReference type="Gene3D" id="3.30.420.110">
    <property type="entry name" value="MutS, connector domain"/>
    <property type="match status" value="1"/>
</dbReference>
<dbReference type="PIRSF" id="PIRSF037677">
    <property type="entry name" value="DNA_mis_repair_Msh6"/>
    <property type="match status" value="1"/>
</dbReference>
<dbReference type="InterPro" id="IPR017261">
    <property type="entry name" value="DNA_mismatch_repair_MutS/MSH"/>
</dbReference>
<dbReference type="Proteomes" id="UP000030690">
    <property type="component" value="Unassembled WGS sequence"/>
</dbReference>
<keyword evidence="7" id="KW-0175">Coiled coil</keyword>
<comment type="similarity">
    <text evidence="1 6">Belongs to the DNA mismatch repair MutS family.</text>
</comment>
<reference evidence="10 11" key="2">
    <citation type="submission" date="2013-02" db="EMBL/GenBank/DDBJ databases">
        <title>The Genome Sequence of Plasmodium falciparum Vietnam Oak-Knoll (FVO).</title>
        <authorList>
            <consortium name="The Broad Institute Genome Sequencing Platform"/>
            <consortium name="The Broad Institute Genome Sequencing Center for Infectious Disease"/>
            <person name="Neafsey D."/>
            <person name="Cheeseman I."/>
            <person name="Volkman S."/>
            <person name="Adams J."/>
            <person name="Walker B."/>
            <person name="Young S.K."/>
            <person name="Zeng Q."/>
            <person name="Gargeya S."/>
            <person name="Fitzgerald M."/>
            <person name="Haas B."/>
            <person name="Abouelleil A."/>
            <person name="Alvarado L."/>
            <person name="Arachchi H.M."/>
            <person name="Berlin A.M."/>
            <person name="Chapman S.B."/>
            <person name="Dewar J."/>
            <person name="Goldberg J."/>
            <person name="Griggs A."/>
            <person name="Gujja S."/>
            <person name="Hansen M."/>
            <person name="Howarth C."/>
            <person name="Imamovic A."/>
            <person name="Larimer J."/>
            <person name="McCowan C."/>
            <person name="Murphy C."/>
            <person name="Neiman D."/>
            <person name="Pearson M."/>
            <person name="Priest M."/>
            <person name="Roberts A."/>
            <person name="Saif S."/>
            <person name="Shea T."/>
            <person name="Sisk P."/>
            <person name="Sykes S."/>
            <person name="Wortman J."/>
            <person name="Nusbaum C."/>
            <person name="Birren B."/>
        </authorList>
    </citation>
    <scope>NUCLEOTIDE SEQUENCE [LARGE SCALE GENOMIC DNA]</scope>
    <source>
        <strain evidence="11">Vietnam Oak-Knoll (FVO)</strain>
    </source>
</reference>